<protein>
    <submittedName>
        <fullName evidence="1">Uncharacterized protein</fullName>
    </submittedName>
</protein>
<sequence>AFNYCDPSKVDPKDCRIPNTYISSLLREESTETMQNRRKSRYFRRNITLIYLSLLKPSIPKDTQPSKFPRTKKFFFPLSGIITLYQTFGLVQNFVVGGWVGVLTRDLWLSICGLKNLEVVRRKVTSPKELAFRHLAALSIKSKVATTGFCQLFLVPISPFHTPIRVV</sequence>
<dbReference type="EMBL" id="JAXCGZ010000977">
    <property type="protein sequence ID" value="KAK7085427.1"/>
    <property type="molecule type" value="Genomic_DNA"/>
</dbReference>
<evidence type="ECO:0000313" key="2">
    <source>
        <dbReference type="Proteomes" id="UP001381693"/>
    </source>
</evidence>
<proteinExistence type="predicted"/>
<accession>A0AAN8XKY7</accession>
<name>A0AAN8XKY7_HALRR</name>
<gene>
    <name evidence="1" type="ORF">SK128_023390</name>
</gene>
<keyword evidence="2" id="KW-1185">Reference proteome</keyword>
<dbReference type="Proteomes" id="UP001381693">
    <property type="component" value="Unassembled WGS sequence"/>
</dbReference>
<feature type="non-terminal residue" evidence="1">
    <location>
        <position position="1"/>
    </location>
</feature>
<reference evidence="1 2" key="1">
    <citation type="submission" date="2023-11" db="EMBL/GenBank/DDBJ databases">
        <title>Halocaridina rubra genome assembly.</title>
        <authorList>
            <person name="Smith C."/>
        </authorList>
    </citation>
    <scope>NUCLEOTIDE SEQUENCE [LARGE SCALE GENOMIC DNA]</scope>
    <source>
        <strain evidence="1">EP-1</strain>
        <tissue evidence="1">Whole</tissue>
    </source>
</reference>
<evidence type="ECO:0000313" key="1">
    <source>
        <dbReference type="EMBL" id="KAK7085427.1"/>
    </source>
</evidence>
<comment type="caution">
    <text evidence="1">The sequence shown here is derived from an EMBL/GenBank/DDBJ whole genome shotgun (WGS) entry which is preliminary data.</text>
</comment>
<organism evidence="1 2">
    <name type="scientific">Halocaridina rubra</name>
    <name type="common">Hawaiian red shrimp</name>
    <dbReference type="NCBI Taxonomy" id="373956"/>
    <lineage>
        <taxon>Eukaryota</taxon>
        <taxon>Metazoa</taxon>
        <taxon>Ecdysozoa</taxon>
        <taxon>Arthropoda</taxon>
        <taxon>Crustacea</taxon>
        <taxon>Multicrustacea</taxon>
        <taxon>Malacostraca</taxon>
        <taxon>Eumalacostraca</taxon>
        <taxon>Eucarida</taxon>
        <taxon>Decapoda</taxon>
        <taxon>Pleocyemata</taxon>
        <taxon>Caridea</taxon>
        <taxon>Atyoidea</taxon>
        <taxon>Atyidae</taxon>
        <taxon>Halocaridina</taxon>
    </lineage>
</organism>
<dbReference type="AlphaFoldDB" id="A0AAN8XKY7"/>